<dbReference type="EMBL" id="AP024597">
    <property type="protein sequence ID" value="BCU69637.1"/>
    <property type="molecule type" value="Genomic_DNA"/>
</dbReference>
<name>A0A8D5U606_9CREN</name>
<dbReference type="AlphaFoldDB" id="A0A8D5U606"/>
<dbReference type="Proteomes" id="UP000825123">
    <property type="component" value="Chromosome"/>
</dbReference>
<organism evidence="1 2">
    <name type="scientific">Stygiolobus caldivivus</name>
    <dbReference type="NCBI Taxonomy" id="2824673"/>
    <lineage>
        <taxon>Archaea</taxon>
        <taxon>Thermoproteota</taxon>
        <taxon>Thermoprotei</taxon>
        <taxon>Sulfolobales</taxon>
        <taxon>Sulfolobaceae</taxon>
        <taxon>Stygiolobus</taxon>
    </lineage>
</organism>
<accession>A0A8D5U606</accession>
<protein>
    <submittedName>
        <fullName evidence="1">Uncharacterized protein</fullName>
    </submittedName>
</protein>
<dbReference type="GeneID" id="66162683"/>
<dbReference type="KEGG" id="csty:KN1_09340"/>
<reference evidence="1 2" key="1">
    <citation type="submission" date="2021-04" db="EMBL/GenBank/DDBJ databases">
        <title>Complete genome sequence of Stygiolobus sp. KN-1.</title>
        <authorList>
            <person name="Nakamura K."/>
            <person name="Sakai H."/>
            <person name="Kurosawa N."/>
        </authorList>
    </citation>
    <scope>NUCLEOTIDE SEQUENCE [LARGE SCALE GENOMIC DNA]</scope>
    <source>
        <strain evidence="1 2">KN-1</strain>
    </source>
</reference>
<dbReference type="RefSeq" id="WP_221289636.1">
    <property type="nucleotide sequence ID" value="NZ_AP024597.1"/>
</dbReference>
<keyword evidence="2" id="KW-1185">Reference proteome</keyword>
<evidence type="ECO:0000313" key="1">
    <source>
        <dbReference type="EMBL" id="BCU69637.1"/>
    </source>
</evidence>
<evidence type="ECO:0000313" key="2">
    <source>
        <dbReference type="Proteomes" id="UP000825123"/>
    </source>
</evidence>
<gene>
    <name evidence="1" type="ORF">KN1_09340</name>
</gene>
<sequence>MIIGAEMEWHKMKELKFPYIYWRDVIVILRTIDRVIYVTPWKQDLARFKPPLQAKQFDYYYQIGKPKREEEAKYLECIALELQKKLRPYLANKIECKEEVTIQLLSI</sequence>
<proteinExistence type="predicted"/>